<name>A0A6P7FUF7_DIAVI</name>
<dbReference type="SUPFAM" id="SSF48452">
    <property type="entry name" value="TPR-like"/>
    <property type="match status" value="2"/>
</dbReference>
<evidence type="ECO:0000256" key="3">
    <source>
        <dbReference type="ARBA" id="ARBA00022737"/>
    </source>
</evidence>
<evidence type="ECO:0000256" key="5">
    <source>
        <dbReference type="ARBA" id="ARBA00022946"/>
    </source>
</evidence>
<protein>
    <submittedName>
        <fullName evidence="7">Tetratricopeptide repeat protein 19 homolog, mitochondrial isoform X1</fullName>
    </submittedName>
</protein>
<dbReference type="GO" id="GO:0005743">
    <property type="term" value="C:mitochondrial inner membrane"/>
    <property type="evidence" value="ECO:0007669"/>
    <property type="project" value="TreeGrafter"/>
</dbReference>
<dbReference type="InterPro" id="IPR011990">
    <property type="entry name" value="TPR-like_helical_dom_sf"/>
</dbReference>
<comment type="similarity">
    <text evidence="2">Belongs to the TTC19 family.</text>
</comment>
<keyword evidence="6" id="KW-0496">Mitochondrion</keyword>
<keyword evidence="3" id="KW-0677">Repeat</keyword>
<evidence type="ECO:0000256" key="6">
    <source>
        <dbReference type="ARBA" id="ARBA00023128"/>
    </source>
</evidence>
<accession>A0A6P7FUF7</accession>
<dbReference type="KEGG" id="dvv:114334237"/>
<proteinExistence type="inferred from homology"/>
<dbReference type="AlphaFoldDB" id="A0A6P7FUF7"/>
<evidence type="ECO:0000256" key="4">
    <source>
        <dbReference type="ARBA" id="ARBA00022803"/>
    </source>
</evidence>
<reference evidence="7" key="1">
    <citation type="submission" date="2025-08" db="UniProtKB">
        <authorList>
            <consortium name="RefSeq"/>
        </authorList>
    </citation>
    <scope>IDENTIFICATION</scope>
    <source>
        <tissue evidence="7">Whole insect</tissue>
    </source>
</reference>
<evidence type="ECO:0000256" key="1">
    <source>
        <dbReference type="ARBA" id="ARBA00004173"/>
    </source>
</evidence>
<organism evidence="7">
    <name type="scientific">Diabrotica virgifera virgifera</name>
    <name type="common">western corn rootworm</name>
    <dbReference type="NCBI Taxonomy" id="50390"/>
    <lineage>
        <taxon>Eukaryota</taxon>
        <taxon>Metazoa</taxon>
        <taxon>Ecdysozoa</taxon>
        <taxon>Arthropoda</taxon>
        <taxon>Hexapoda</taxon>
        <taxon>Insecta</taxon>
        <taxon>Pterygota</taxon>
        <taxon>Neoptera</taxon>
        <taxon>Endopterygota</taxon>
        <taxon>Coleoptera</taxon>
        <taxon>Polyphaga</taxon>
        <taxon>Cucujiformia</taxon>
        <taxon>Chrysomeloidea</taxon>
        <taxon>Chrysomelidae</taxon>
        <taxon>Galerucinae</taxon>
        <taxon>Diabroticina</taxon>
        <taxon>Diabroticites</taxon>
        <taxon>Diabrotica</taxon>
    </lineage>
</organism>
<sequence length="353" mass="40326">MNNFRQLIFNAFRVNKLRNSAIVKNVCFRENPRTFTAITKFPFVPNLQKNTLFSIHKSVLAVSLLTWLGFAKEDEEKESELIMTLKRAVLCMQREQFEKAEQMLHLALRIAQQQQNEQGIVYCYDLMANLAFDQRDLNKAHKLFVSVLQMLLSSGIADDDIKVIHISLKLARICQLYAEIENAEIGYKWCLEQIKKKKAQTDDSKVLNGVIHDWYAQFLLDKGEVNKALVHLKEAHKICSEMVGNNSDEAVLLLNDLGTTSFRAEDMVNAEKYLTEAVSIGKQLEDKSHLGVVQANLGLVLLDKGFMDLAEKNCKEAWHLGRKIENSESINQASYCLDQIKMNLEEKSKKVLA</sequence>
<dbReference type="OrthoDB" id="5986190at2759"/>
<dbReference type="Gene3D" id="1.25.40.10">
    <property type="entry name" value="Tetratricopeptide repeat domain"/>
    <property type="match status" value="2"/>
</dbReference>
<dbReference type="PANTHER" id="PTHR13143">
    <property type="entry name" value="TETRATRICOPEPTIDE REPEAT PROTEIN 19"/>
    <property type="match status" value="1"/>
</dbReference>
<keyword evidence="5" id="KW-0809">Transit peptide</keyword>
<evidence type="ECO:0000256" key="2">
    <source>
        <dbReference type="ARBA" id="ARBA00008219"/>
    </source>
</evidence>
<keyword evidence="4" id="KW-0802">TPR repeat</keyword>
<dbReference type="PANTHER" id="PTHR13143:SF6">
    <property type="entry name" value="TETRATRICOPEPTIDE REPEAT PROTEIN 19, MITOCHONDRIAL"/>
    <property type="match status" value="1"/>
</dbReference>
<dbReference type="InterPro" id="IPR040395">
    <property type="entry name" value="TTC19"/>
</dbReference>
<gene>
    <name evidence="7" type="primary">LOC114334237</name>
</gene>
<evidence type="ECO:0000313" key="7">
    <source>
        <dbReference type="RefSeq" id="XP_028140074.1"/>
    </source>
</evidence>
<dbReference type="GO" id="GO:0034551">
    <property type="term" value="P:mitochondrial respiratory chain complex III assembly"/>
    <property type="evidence" value="ECO:0007669"/>
    <property type="project" value="InterPro"/>
</dbReference>
<comment type="subcellular location">
    <subcellularLocation>
        <location evidence="1">Mitochondrion</location>
    </subcellularLocation>
</comment>
<dbReference type="FunCoup" id="A0A6P7FUF7">
    <property type="interactions" value="1060"/>
</dbReference>
<dbReference type="RefSeq" id="XP_028140074.1">
    <property type="nucleotide sequence ID" value="XM_028284273.1"/>
</dbReference>
<dbReference type="InParanoid" id="A0A6P7FUF7"/>